<accession>A0A2V3ZYY3</accession>
<dbReference type="AlphaFoldDB" id="A0A2V3ZYY3"/>
<proteinExistence type="predicted"/>
<evidence type="ECO:0000313" key="2">
    <source>
        <dbReference type="Proteomes" id="UP000248079"/>
    </source>
</evidence>
<keyword evidence="2" id="KW-1185">Reference proteome</keyword>
<comment type="caution">
    <text evidence="1">The sequence shown here is derived from an EMBL/GenBank/DDBJ whole genome shotgun (WGS) entry which is preliminary data.</text>
</comment>
<gene>
    <name evidence="1" type="ORF">DF185_09380</name>
</gene>
<dbReference type="EMBL" id="QFLI01000003">
    <property type="protein sequence ID" value="PXY01669.1"/>
    <property type="molecule type" value="Genomic_DNA"/>
</dbReference>
<organism evidence="1 2">
    <name type="scientific">Marinifilum breve</name>
    <dbReference type="NCBI Taxonomy" id="2184082"/>
    <lineage>
        <taxon>Bacteria</taxon>
        <taxon>Pseudomonadati</taxon>
        <taxon>Bacteroidota</taxon>
        <taxon>Bacteroidia</taxon>
        <taxon>Marinilabiliales</taxon>
        <taxon>Marinifilaceae</taxon>
    </lineage>
</organism>
<dbReference type="Proteomes" id="UP000248079">
    <property type="component" value="Unassembled WGS sequence"/>
</dbReference>
<reference evidence="1 2" key="1">
    <citation type="submission" date="2018-05" db="EMBL/GenBank/DDBJ databases">
        <title>Marinifilum breve JC075T sp. nov., a marine bacterium isolated from Yongle Blue Hole in the South China Sea.</title>
        <authorList>
            <person name="Fu T."/>
        </authorList>
    </citation>
    <scope>NUCLEOTIDE SEQUENCE [LARGE SCALE GENOMIC DNA]</scope>
    <source>
        <strain evidence="1 2">JC075</strain>
    </source>
</reference>
<evidence type="ECO:0000313" key="1">
    <source>
        <dbReference type="EMBL" id="PXY01669.1"/>
    </source>
</evidence>
<sequence length="275" mass="29387">MAVNAQQKVTKKIEMLKWINEAVVDANNVGGGVHLYATWTELETAAKNNKKFGGGMIVSVAGDLYKLAGAENAEIAEADLKKKDQWSYIGPMKKVADTGARLALINADGASDLPLLSPGTVVKVADADGSGNPATYVFNGTANGKYAVGDTDNEKKEVYWTNITATGVEGYFYQKGDLAAAATAVADLDKGTDKLEVLPAKTTIDITKGKFVAVAFPKAWRAPQFMIDIDGTEYVLTDCWTVTEVVVTGVKYQVWSSDVAIGDAADTETYKIVVR</sequence>
<name>A0A2V3ZYY3_9BACT</name>
<protein>
    <submittedName>
        <fullName evidence="1">Uncharacterized protein</fullName>
    </submittedName>
</protein>